<reference evidence="2" key="1">
    <citation type="submission" date="2019-03" db="EMBL/GenBank/DDBJ databases">
        <title>Draft Sequence and Annotation of the Mycoplasma phocicerebrale Strain 1049T Genome.</title>
        <authorList>
            <person name="Frasca S.Jr."/>
            <person name="Kutish G.F."/>
            <person name="Castellanos Gell J."/>
            <person name="Michaels D.L."/>
            <person name="Brown D.R."/>
        </authorList>
    </citation>
    <scope>NUCLEOTIDE SEQUENCE</scope>
    <source>
        <strain evidence="2">1049</strain>
    </source>
</reference>
<gene>
    <name evidence="2" type="ORF">DMC14_001330</name>
</gene>
<feature type="transmembrane region" description="Helical" evidence="1">
    <location>
        <begin position="59"/>
        <end position="81"/>
    </location>
</feature>
<dbReference type="RefSeq" id="WP_116171807.1">
    <property type="nucleotide sequence ID" value="NZ_CP033058.2"/>
</dbReference>
<accession>A0A3T0TUL2</accession>
<keyword evidence="1" id="KW-0812">Transmembrane</keyword>
<name>A0A3T0TUL2_9BACT</name>
<dbReference type="AlphaFoldDB" id="A0A3T0TUL2"/>
<keyword evidence="1" id="KW-0472">Membrane</keyword>
<protein>
    <submittedName>
        <fullName evidence="2">Uncharacterized protein</fullName>
    </submittedName>
</protein>
<dbReference type="KEGG" id="mphc:DMC14_001330"/>
<evidence type="ECO:0000313" key="3">
    <source>
        <dbReference type="Proteomes" id="UP000256585"/>
    </source>
</evidence>
<dbReference type="OrthoDB" id="398060at2"/>
<keyword evidence="1" id="KW-1133">Transmembrane helix</keyword>
<keyword evidence="3" id="KW-1185">Reference proteome</keyword>
<proteinExistence type="predicted"/>
<evidence type="ECO:0000256" key="1">
    <source>
        <dbReference type="SAM" id="Phobius"/>
    </source>
</evidence>
<organism evidence="2 3">
    <name type="scientific">Metamycoplasma phocicerebrale</name>
    <dbReference type="NCBI Taxonomy" id="142649"/>
    <lineage>
        <taxon>Bacteria</taxon>
        <taxon>Bacillati</taxon>
        <taxon>Mycoplasmatota</taxon>
        <taxon>Mycoplasmoidales</taxon>
        <taxon>Metamycoplasmataceae</taxon>
        <taxon>Metamycoplasma</taxon>
    </lineage>
</organism>
<dbReference type="Proteomes" id="UP000256585">
    <property type="component" value="Chromosome"/>
</dbReference>
<feature type="transmembrane region" description="Helical" evidence="1">
    <location>
        <begin position="182"/>
        <end position="204"/>
    </location>
</feature>
<feature type="transmembrane region" description="Helical" evidence="1">
    <location>
        <begin position="21"/>
        <end position="47"/>
    </location>
</feature>
<dbReference type="EMBL" id="CP033058">
    <property type="protein sequence ID" value="AZZ65795.1"/>
    <property type="molecule type" value="Genomic_DNA"/>
</dbReference>
<feature type="transmembrane region" description="Helical" evidence="1">
    <location>
        <begin position="216"/>
        <end position="241"/>
    </location>
</feature>
<evidence type="ECO:0000313" key="2">
    <source>
        <dbReference type="EMBL" id="AZZ65795.1"/>
    </source>
</evidence>
<sequence>MDNRKAELKKIKKHEIHSNWYLILALCAISAAWVLIIYLVAIFQNIYSSDSIFKITNDLVVSIISGLISGIIVILLAFIFLDLIKRSYIKDYFTYYCYLNSLKNKSKYTFFKDSKIPMEFYKKDATKLTKSAFISLVAKILDYSLSSPQYKNLVNEIDTDFAIHSFLEPNYENQRKHAIIRIVILDILIPLVIDLILIGIAIGISFSKSDKDTLSAIIRIIIVFISTIFSLGLSITIYEFYILNSVKNYSSFNDFYLLSFNNFEFKYLNSSLVKR</sequence>